<dbReference type="EMBL" id="RZNC01000003">
    <property type="protein sequence ID" value="RWZ61538.1"/>
    <property type="molecule type" value="Genomic_DNA"/>
</dbReference>
<protein>
    <submittedName>
        <fullName evidence="2">VOC family protein</fullName>
    </submittedName>
</protein>
<reference evidence="2 3" key="1">
    <citation type="submission" date="2018-12" db="EMBL/GenBank/DDBJ databases">
        <authorList>
            <person name="Li F."/>
        </authorList>
    </citation>
    <scope>NUCLEOTIDE SEQUENCE [LARGE SCALE GENOMIC DNA]</scope>
    <source>
        <strain evidence="2 3">8H24J-4-2</strain>
    </source>
</reference>
<dbReference type="AlphaFoldDB" id="A0A3S3ZPD1"/>
<dbReference type="RefSeq" id="WP_128499026.1">
    <property type="nucleotide sequence ID" value="NZ_RZNC01000003.1"/>
</dbReference>
<organism evidence="2 3">
    <name type="scientific">Labedella populi</name>
    <dbReference type="NCBI Taxonomy" id="2498850"/>
    <lineage>
        <taxon>Bacteria</taxon>
        <taxon>Bacillati</taxon>
        <taxon>Actinomycetota</taxon>
        <taxon>Actinomycetes</taxon>
        <taxon>Micrococcales</taxon>
        <taxon>Microbacteriaceae</taxon>
        <taxon>Labedella</taxon>
    </lineage>
</organism>
<dbReference type="PANTHER" id="PTHR33990">
    <property type="entry name" value="PROTEIN YJDN-RELATED"/>
    <property type="match status" value="1"/>
</dbReference>
<dbReference type="Pfam" id="PF00903">
    <property type="entry name" value="Glyoxalase"/>
    <property type="match status" value="1"/>
</dbReference>
<proteinExistence type="predicted"/>
<comment type="caution">
    <text evidence="2">The sequence shown here is derived from an EMBL/GenBank/DDBJ whole genome shotgun (WGS) entry which is preliminary data.</text>
</comment>
<feature type="domain" description="Glyoxalase/fosfomycin resistance/dioxygenase" evidence="1">
    <location>
        <begin position="6"/>
        <end position="129"/>
    </location>
</feature>
<dbReference type="Proteomes" id="UP000288603">
    <property type="component" value="Unassembled WGS sequence"/>
</dbReference>
<dbReference type="Gene3D" id="3.10.180.10">
    <property type="entry name" value="2,3-Dihydroxybiphenyl 1,2-Dioxygenase, domain 1"/>
    <property type="match status" value="1"/>
</dbReference>
<evidence type="ECO:0000313" key="2">
    <source>
        <dbReference type="EMBL" id="RWZ61538.1"/>
    </source>
</evidence>
<dbReference type="InterPro" id="IPR004360">
    <property type="entry name" value="Glyas_Fos-R_dOase_dom"/>
</dbReference>
<gene>
    <name evidence="2" type="ORF">ELQ92_11220</name>
</gene>
<keyword evidence="3" id="KW-1185">Reference proteome</keyword>
<dbReference type="PANTHER" id="PTHR33990:SF1">
    <property type="entry name" value="PROTEIN YJDN"/>
    <property type="match status" value="1"/>
</dbReference>
<dbReference type="OrthoDB" id="9795306at2"/>
<dbReference type="SUPFAM" id="SSF54593">
    <property type="entry name" value="Glyoxalase/Bleomycin resistance protein/Dihydroxybiphenyl dioxygenase"/>
    <property type="match status" value="1"/>
</dbReference>
<evidence type="ECO:0000259" key="1">
    <source>
        <dbReference type="Pfam" id="PF00903"/>
    </source>
</evidence>
<dbReference type="CDD" id="cd06588">
    <property type="entry name" value="PhnB_like"/>
    <property type="match status" value="1"/>
</dbReference>
<name>A0A3S3ZPD1_9MICO</name>
<sequence>MTSRLNPYLNFRDSTREAMTFYQEVFGGELTVNSYGDFGMTESPDELHKVMHAQLETPAGFVLMCADVPNAMPLPEGSSISISLSGDDTDELRGYWEKLSEGGTVRQPLMEAPWGDSFGECTDRFGVMWLVNIAGAA</sequence>
<accession>A0A3S3ZPD1</accession>
<evidence type="ECO:0000313" key="3">
    <source>
        <dbReference type="Proteomes" id="UP000288603"/>
    </source>
</evidence>
<dbReference type="InterPro" id="IPR029068">
    <property type="entry name" value="Glyas_Bleomycin-R_OHBP_Dase"/>
</dbReference>
<dbReference type="InterPro" id="IPR028973">
    <property type="entry name" value="PhnB-like"/>
</dbReference>